<evidence type="ECO:0000256" key="6">
    <source>
        <dbReference type="SAM" id="Phobius"/>
    </source>
</evidence>
<dbReference type="InParanoid" id="A0A024GFY0"/>
<dbReference type="CDD" id="cd06257">
    <property type="entry name" value="DnaJ"/>
    <property type="match status" value="1"/>
</dbReference>
<keyword evidence="6" id="KW-1133">Transmembrane helix</keyword>
<evidence type="ECO:0000256" key="2">
    <source>
        <dbReference type="ARBA" id="ARBA00023136"/>
    </source>
</evidence>
<dbReference type="PANTHER" id="PTHR44027">
    <property type="entry name" value="DNAJ HOMOLOG SUBFAMILY C MEMBER 5 HOMOLOG"/>
    <property type="match status" value="1"/>
</dbReference>
<dbReference type="PROSITE" id="PS00636">
    <property type="entry name" value="DNAJ_1"/>
    <property type="match status" value="1"/>
</dbReference>
<dbReference type="AlphaFoldDB" id="A0A024GFY0"/>
<dbReference type="Proteomes" id="UP000053237">
    <property type="component" value="Unassembled WGS sequence"/>
</dbReference>
<evidence type="ECO:0000313" key="8">
    <source>
        <dbReference type="EMBL" id="CCI45613.1"/>
    </source>
</evidence>
<dbReference type="OrthoDB" id="10250354at2759"/>
<dbReference type="Pfam" id="PF00226">
    <property type="entry name" value="DnaJ"/>
    <property type="match status" value="1"/>
</dbReference>
<keyword evidence="2 6" id="KW-0472">Membrane</keyword>
<dbReference type="SMART" id="SM00271">
    <property type="entry name" value="DnaJ"/>
    <property type="match status" value="1"/>
</dbReference>
<evidence type="ECO:0000256" key="3">
    <source>
        <dbReference type="ARBA" id="ARBA00023139"/>
    </source>
</evidence>
<reference evidence="8 9" key="1">
    <citation type="submission" date="2012-05" db="EMBL/GenBank/DDBJ databases">
        <title>Recombination and specialization in a pathogen metapopulation.</title>
        <authorList>
            <person name="Gardiner A."/>
            <person name="Kemen E."/>
            <person name="Schultz-Larsen T."/>
            <person name="MacLean D."/>
            <person name="Van Oosterhout C."/>
            <person name="Jones J.D.G."/>
        </authorList>
    </citation>
    <scope>NUCLEOTIDE SEQUENCE [LARGE SCALE GENOMIC DNA]</scope>
    <source>
        <strain evidence="8 9">Ac Nc2</strain>
    </source>
</reference>
<dbReference type="GO" id="GO:0005737">
    <property type="term" value="C:cytoplasm"/>
    <property type="evidence" value="ECO:0007669"/>
    <property type="project" value="UniProtKB-ARBA"/>
</dbReference>
<keyword evidence="3" id="KW-0564">Palmitate</keyword>
<dbReference type="InterPro" id="IPR051434">
    <property type="entry name" value="DnaJ_C_subfamily_member5"/>
</dbReference>
<feature type="transmembrane region" description="Helical" evidence="6">
    <location>
        <begin position="100"/>
        <end position="122"/>
    </location>
</feature>
<dbReference type="PRINTS" id="PR00625">
    <property type="entry name" value="JDOMAIN"/>
</dbReference>
<evidence type="ECO:0000313" key="9">
    <source>
        <dbReference type="Proteomes" id="UP000053237"/>
    </source>
</evidence>
<organism evidence="8 9">
    <name type="scientific">Albugo candida</name>
    <dbReference type="NCBI Taxonomy" id="65357"/>
    <lineage>
        <taxon>Eukaryota</taxon>
        <taxon>Sar</taxon>
        <taxon>Stramenopiles</taxon>
        <taxon>Oomycota</taxon>
        <taxon>Peronosporomycetes</taxon>
        <taxon>Albuginales</taxon>
        <taxon>Albuginaceae</taxon>
        <taxon>Albugo</taxon>
    </lineage>
</organism>
<dbReference type="InterPro" id="IPR036869">
    <property type="entry name" value="J_dom_sf"/>
</dbReference>
<evidence type="ECO:0000256" key="5">
    <source>
        <dbReference type="ARBA" id="ARBA00023288"/>
    </source>
</evidence>
<feature type="transmembrane region" description="Helical" evidence="6">
    <location>
        <begin position="167"/>
        <end position="192"/>
    </location>
</feature>
<sequence>MSHNVCDLTKAATDASFSHYYDLLQVDKKSTPLEISRAYRKLALRYHPDKNPKNRQIASYHFQLITHAYAILSDSDQRRRYDLYGPSLKAMTTTTSFHNVAPFVASITVGFSAAGAHSLGWVHDFRVNFGLQIGCILLTSLLHNRMNESKNSLLHKAKAELVSLSDYVAVTSVGLLFGNLSGWISASAYLCLRYMST</sequence>
<keyword evidence="6" id="KW-0812">Transmembrane</keyword>
<name>A0A024GFY0_9STRA</name>
<dbReference type="PROSITE" id="PS50076">
    <property type="entry name" value="DNAJ_2"/>
    <property type="match status" value="1"/>
</dbReference>
<evidence type="ECO:0000256" key="1">
    <source>
        <dbReference type="ARBA" id="ARBA00004635"/>
    </source>
</evidence>
<gene>
    <name evidence="8" type="ORF">BN9_065100</name>
</gene>
<keyword evidence="5" id="KW-0449">Lipoprotein</keyword>
<dbReference type="InterPro" id="IPR018253">
    <property type="entry name" value="DnaJ_domain_CS"/>
</dbReference>
<evidence type="ECO:0000259" key="7">
    <source>
        <dbReference type="PROSITE" id="PS50076"/>
    </source>
</evidence>
<dbReference type="PANTHER" id="PTHR44027:SF7">
    <property type="entry name" value="DNAJ HOMOLOG SUBFAMILY C MEMBER 5 HOMOLOG"/>
    <property type="match status" value="1"/>
</dbReference>
<dbReference type="EMBL" id="CAIX01000103">
    <property type="protein sequence ID" value="CCI45613.1"/>
    <property type="molecule type" value="Genomic_DNA"/>
</dbReference>
<comment type="caution">
    <text evidence="8">The sequence shown here is derived from an EMBL/GenBank/DDBJ whole genome shotgun (WGS) entry which is preliminary data.</text>
</comment>
<keyword evidence="4" id="KW-0143">Chaperone</keyword>
<dbReference type="STRING" id="65357.A0A024GFY0"/>
<keyword evidence="9" id="KW-1185">Reference proteome</keyword>
<accession>A0A024GFY0</accession>
<feature type="domain" description="J" evidence="7">
    <location>
        <begin position="19"/>
        <end position="85"/>
    </location>
</feature>
<dbReference type="Gene3D" id="1.10.287.110">
    <property type="entry name" value="DnaJ domain"/>
    <property type="match status" value="1"/>
</dbReference>
<proteinExistence type="predicted"/>
<evidence type="ECO:0000256" key="4">
    <source>
        <dbReference type="ARBA" id="ARBA00023186"/>
    </source>
</evidence>
<dbReference type="InterPro" id="IPR001623">
    <property type="entry name" value="DnaJ_domain"/>
</dbReference>
<comment type="subcellular location">
    <subcellularLocation>
        <location evidence="1">Membrane</location>
        <topology evidence="1">Lipid-anchor</topology>
    </subcellularLocation>
</comment>
<protein>
    <recommendedName>
        <fullName evidence="7">J domain-containing protein</fullName>
    </recommendedName>
</protein>
<dbReference type="GO" id="GO:0016020">
    <property type="term" value="C:membrane"/>
    <property type="evidence" value="ECO:0007669"/>
    <property type="project" value="UniProtKB-SubCell"/>
</dbReference>
<dbReference type="SUPFAM" id="SSF46565">
    <property type="entry name" value="Chaperone J-domain"/>
    <property type="match status" value="1"/>
</dbReference>